<feature type="transmembrane region" description="Helical" evidence="8">
    <location>
        <begin position="251"/>
        <end position="272"/>
    </location>
</feature>
<feature type="transmembrane region" description="Helical" evidence="8">
    <location>
        <begin position="382"/>
        <end position="405"/>
    </location>
</feature>
<gene>
    <name evidence="10" type="ORF">RM877_31815</name>
</gene>
<dbReference type="InterPro" id="IPR004638">
    <property type="entry name" value="EmrB-like"/>
</dbReference>
<evidence type="ECO:0000256" key="7">
    <source>
        <dbReference type="ARBA" id="ARBA00023251"/>
    </source>
</evidence>
<evidence type="ECO:0000256" key="1">
    <source>
        <dbReference type="ARBA" id="ARBA00004651"/>
    </source>
</evidence>
<evidence type="ECO:0000259" key="9">
    <source>
        <dbReference type="PROSITE" id="PS50850"/>
    </source>
</evidence>
<dbReference type="Proteomes" id="UP001183535">
    <property type="component" value="Unassembled WGS sequence"/>
</dbReference>
<feature type="transmembrane region" description="Helical" evidence="8">
    <location>
        <begin position="160"/>
        <end position="181"/>
    </location>
</feature>
<dbReference type="PANTHER" id="PTHR42718">
    <property type="entry name" value="MAJOR FACILITATOR SUPERFAMILY MULTIDRUG TRANSPORTER MFSC"/>
    <property type="match status" value="1"/>
</dbReference>
<name>A0ABD5EY68_9ACTN</name>
<evidence type="ECO:0000256" key="8">
    <source>
        <dbReference type="SAM" id="Phobius"/>
    </source>
</evidence>
<dbReference type="Pfam" id="PF07690">
    <property type="entry name" value="MFS_1"/>
    <property type="match status" value="1"/>
</dbReference>
<dbReference type="PANTHER" id="PTHR42718:SF46">
    <property type="entry name" value="BLR6921 PROTEIN"/>
    <property type="match status" value="1"/>
</dbReference>
<sequence>MASKTPLTPDLGPESPPGQAGAFVWTKRHVMALLVLCAAQMLEAIDVTVVNVALPTIKTSLDFSEADLQWVVNAYTVLFGGFLLLGGRSGDLLGRRRVLIGGLSLFTVASLACGLSMNAGMLVGTRALQGLAAGFIAPMTLAMLAQIFPQGPARNKAVAIWGAVAAVSGSLGLIIGGLFVAGPGWSWVFYVNIPIGVLMVLGALRYLAPDGPARNQGHFDVVGAITSTLGLCVFTYAVVQTSTHSWSSGRTIGLLIAAVALLAYFVVHENVFSKEPLVPFVLFRNRTVTGANVVQALATSGLFVMFYVATLFMQQVLHYSAIKTGVLYLPCTVSLVLFAAAVPPLLPKLGVRWVTAIGCAIASVGLYLYSGISIDKGVMGNFIVPSLFLSLGMALASIPITVAAVHGVESALTGVASGMVNVTRTIGGSLGLAIISTVAASKTSDLLGGGQSPDSALTDGFQLAFQIAAVLMAIAGVAAIAFFRDEARGEKVDLAALATAGIDE</sequence>
<feature type="transmembrane region" description="Helical" evidence="8">
    <location>
        <begin position="463"/>
        <end position="483"/>
    </location>
</feature>
<evidence type="ECO:0000313" key="10">
    <source>
        <dbReference type="EMBL" id="MDT0439260.1"/>
    </source>
</evidence>
<keyword evidence="5 8" id="KW-1133">Transmembrane helix</keyword>
<accession>A0ABD5EY68</accession>
<keyword evidence="2" id="KW-0813">Transport</keyword>
<dbReference type="Gene3D" id="1.20.1250.20">
    <property type="entry name" value="MFS general substrate transporter like domains"/>
    <property type="match status" value="1"/>
</dbReference>
<keyword evidence="11" id="KW-1185">Reference proteome</keyword>
<feature type="transmembrane region" description="Helical" evidence="8">
    <location>
        <begin position="127"/>
        <end position="148"/>
    </location>
</feature>
<keyword evidence="3" id="KW-1003">Cell membrane</keyword>
<evidence type="ECO:0000313" key="11">
    <source>
        <dbReference type="Proteomes" id="UP001183535"/>
    </source>
</evidence>
<dbReference type="GO" id="GO:0005886">
    <property type="term" value="C:plasma membrane"/>
    <property type="evidence" value="ECO:0007669"/>
    <property type="project" value="UniProtKB-SubCell"/>
</dbReference>
<dbReference type="RefSeq" id="WP_161353201.1">
    <property type="nucleotide sequence ID" value="NZ_JAVRES010000024.1"/>
</dbReference>
<feature type="transmembrane region" description="Helical" evidence="8">
    <location>
        <begin position="98"/>
        <end position="121"/>
    </location>
</feature>
<feature type="transmembrane region" description="Helical" evidence="8">
    <location>
        <begin position="325"/>
        <end position="346"/>
    </location>
</feature>
<dbReference type="EMBL" id="JAVRES010000024">
    <property type="protein sequence ID" value="MDT0439260.1"/>
    <property type="molecule type" value="Genomic_DNA"/>
</dbReference>
<organism evidence="10 11">
    <name type="scientific">Streptomyces doudnae</name>
    <dbReference type="NCBI Taxonomy" id="3075536"/>
    <lineage>
        <taxon>Bacteria</taxon>
        <taxon>Bacillati</taxon>
        <taxon>Actinomycetota</taxon>
        <taxon>Actinomycetes</taxon>
        <taxon>Kitasatosporales</taxon>
        <taxon>Streptomycetaceae</taxon>
        <taxon>Streptomyces</taxon>
    </lineage>
</organism>
<dbReference type="InterPro" id="IPR036259">
    <property type="entry name" value="MFS_trans_sf"/>
</dbReference>
<reference evidence="11" key="1">
    <citation type="submission" date="2023-07" db="EMBL/GenBank/DDBJ databases">
        <title>30 novel species of actinomycetes from the DSMZ collection.</title>
        <authorList>
            <person name="Nouioui I."/>
        </authorList>
    </citation>
    <scope>NUCLEOTIDE SEQUENCE [LARGE SCALE GENOMIC DNA]</scope>
    <source>
        <strain evidence="11">DSM 41981</strain>
    </source>
</reference>
<feature type="transmembrane region" description="Helical" evidence="8">
    <location>
        <begin position="68"/>
        <end position="86"/>
    </location>
</feature>
<feature type="transmembrane region" description="Helical" evidence="8">
    <location>
        <begin position="353"/>
        <end position="370"/>
    </location>
</feature>
<dbReference type="InterPro" id="IPR020846">
    <property type="entry name" value="MFS_dom"/>
</dbReference>
<keyword evidence="6 8" id="KW-0472">Membrane</keyword>
<feature type="transmembrane region" description="Helical" evidence="8">
    <location>
        <begin position="426"/>
        <end position="443"/>
    </location>
</feature>
<keyword evidence="4 8" id="KW-0812">Transmembrane</keyword>
<feature type="domain" description="Major facilitator superfamily (MFS) profile" evidence="9">
    <location>
        <begin position="32"/>
        <end position="487"/>
    </location>
</feature>
<dbReference type="Gene3D" id="1.20.1720.10">
    <property type="entry name" value="Multidrug resistance protein D"/>
    <property type="match status" value="1"/>
</dbReference>
<evidence type="ECO:0000256" key="2">
    <source>
        <dbReference type="ARBA" id="ARBA00022448"/>
    </source>
</evidence>
<keyword evidence="7" id="KW-0046">Antibiotic resistance</keyword>
<dbReference type="SUPFAM" id="SSF103473">
    <property type="entry name" value="MFS general substrate transporter"/>
    <property type="match status" value="1"/>
</dbReference>
<evidence type="ECO:0000256" key="5">
    <source>
        <dbReference type="ARBA" id="ARBA00022989"/>
    </source>
</evidence>
<comment type="caution">
    <text evidence="10">The sequence shown here is derived from an EMBL/GenBank/DDBJ whole genome shotgun (WGS) entry which is preliminary data.</text>
</comment>
<proteinExistence type="predicted"/>
<comment type="subcellular location">
    <subcellularLocation>
        <location evidence="1">Cell membrane</location>
        <topology evidence="1">Multi-pass membrane protein</topology>
    </subcellularLocation>
</comment>
<feature type="transmembrane region" description="Helical" evidence="8">
    <location>
        <begin position="187"/>
        <end position="207"/>
    </location>
</feature>
<protein>
    <submittedName>
        <fullName evidence="10">MFS transporter</fullName>
    </submittedName>
</protein>
<feature type="transmembrane region" description="Helical" evidence="8">
    <location>
        <begin position="219"/>
        <end position="239"/>
    </location>
</feature>
<dbReference type="NCBIfam" id="TIGR00711">
    <property type="entry name" value="efflux_EmrB"/>
    <property type="match status" value="1"/>
</dbReference>
<feature type="transmembrane region" description="Helical" evidence="8">
    <location>
        <begin position="293"/>
        <end position="313"/>
    </location>
</feature>
<dbReference type="InterPro" id="IPR011701">
    <property type="entry name" value="MFS"/>
</dbReference>
<dbReference type="AlphaFoldDB" id="A0ABD5EY68"/>
<evidence type="ECO:0000256" key="6">
    <source>
        <dbReference type="ARBA" id="ARBA00023136"/>
    </source>
</evidence>
<evidence type="ECO:0000256" key="3">
    <source>
        <dbReference type="ARBA" id="ARBA00022475"/>
    </source>
</evidence>
<dbReference type="CDD" id="cd17321">
    <property type="entry name" value="MFS_MMR_MDR_like"/>
    <property type="match status" value="1"/>
</dbReference>
<evidence type="ECO:0000256" key="4">
    <source>
        <dbReference type="ARBA" id="ARBA00022692"/>
    </source>
</evidence>
<dbReference type="GO" id="GO:0046677">
    <property type="term" value="P:response to antibiotic"/>
    <property type="evidence" value="ECO:0007669"/>
    <property type="project" value="UniProtKB-KW"/>
</dbReference>
<dbReference type="PROSITE" id="PS50850">
    <property type="entry name" value="MFS"/>
    <property type="match status" value="1"/>
</dbReference>